<evidence type="ECO:0000256" key="2">
    <source>
        <dbReference type="ARBA" id="ARBA00022729"/>
    </source>
</evidence>
<dbReference type="GO" id="GO:0046872">
    <property type="term" value="F:metal ion binding"/>
    <property type="evidence" value="ECO:0007669"/>
    <property type="project" value="UniProtKB-KW"/>
</dbReference>
<evidence type="ECO:0000256" key="3">
    <source>
        <dbReference type="ARBA" id="ARBA00022833"/>
    </source>
</evidence>
<evidence type="ECO:0000256" key="1">
    <source>
        <dbReference type="ARBA" id="ARBA00022723"/>
    </source>
</evidence>
<dbReference type="PANTHER" id="PTHR11329">
    <property type="entry name" value="LEUKOCYTE CELL-DERIVED CHEMOTAXIN 2"/>
    <property type="match status" value="1"/>
</dbReference>
<organism evidence="6 7">
    <name type="scientific">Pavo cristatus</name>
    <name type="common">Indian peafowl</name>
    <name type="synonym">Blue peafowl</name>
    <dbReference type="NCBI Taxonomy" id="9049"/>
    <lineage>
        <taxon>Eukaryota</taxon>
        <taxon>Metazoa</taxon>
        <taxon>Chordata</taxon>
        <taxon>Craniata</taxon>
        <taxon>Vertebrata</taxon>
        <taxon>Euteleostomi</taxon>
        <taxon>Archelosauria</taxon>
        <taxon>Archosauria</taxon>
        <taxon>Dinosauria</taxon>
        <taxon>Saurischia</taxon>
        <taxon>Theropoda</taxon>
        <taxon>Coelurosauria</taxon>
        <taxon>Aves</taxon>
        <taxon>Neognathae</taxon>
        <taxon>Galloanserae</taxon>
        <taxon>Galliformes</taxon>
        <taxon>Phasianidae</taxon>
        <taxon>Phasianinae</taxon>
        <taxon>Pavo</taxon>
    </lineage>
</organism>
<dbReference type="PANTHER" id="PTHR11329:SF0">
    <property type="entry name" value="LEUKOCYTE CELL-DERIVED CHEMOTAXIN-2"/>
    <property type="match status" value="1"/>
</dbReference>
<comment type="similarity">
    <text evidence="5">Belongs to the LECT2/MIM-1 family.</text>
</comment>
<dbReference type="AlphaFoldDB" id="A0A8C9FNV6"/>
<reference evidence="6" key="1">
    <citation type="submission" date="2025-08" db="UniProtKB">
        <authorList>
            <consortium name="Ensembl"/>
        </authorList>
    </citation>
    <scope>IDENTIFICATION</scope>
</reference>
<evidence type="ECO:0000313" key="6">
    <source>
        <dbReference type="Ensembl" id="ENSPSTP00000017848.1"/>
    </source>
</evidence>
<dbReference type="InterPro" id="IPR011055">
    <property type="entry name" value="Dup_hybrid_motif"/>
</dbReference>
<keyword evidence="7" id="KW-1185">Reference proteome</keyword>
<keyword evidence="3" id="KW-0862">Zinc</keyword>
<dbReference type="InterPro" id="IPR008663">
    <property type="entry name" value="LECT2"/>
</dbReference>
<keyword evidence="1" id="KW-0479">Metal-binding</keyword>
<keyword evidence="4" id="KW-1015">Disulfide bond</keyword>
<evidence type="ECO:0000256" key="5">
    <source>
        <dbReference type="ARBA" id="ARBA00024361"/>
    </source>
</evidence>
<proteinExistence type="inferred from homology"/>
<sequence length="85" mass="9127">ICKSNTLSNITLPTKAEFLQILQPSTMHKGVDVICADGSTVYAPFSGELSGPVKFFHNGNAIDDGVQIRGSGIQLFSFTLFNSSF</sequence>
<dbReference type="Proteomes" id="UP000694428">
    <property type="component" value="Unplaced"/>
</dbReference>
<evidence type="ECO:0000313" key="7">
    <source>
        <dbReference type="Proteomes" id="UP000694428"/>
    </source>
</evidence>
<dbReference type="Ensembl" id="ENSPSTT00000018707.1">
    <property type="protein sequence ID" value="ENSPSTP00000017848.1"/>
    <property type="gene ID" value="ENSPSTG00000012781.1"/>
</dbReference>
<protein>
    <submittedName>
        <fullName evidence="6">Uncharacterized protein</fullName>
    </submittedName>
</protein>
<dbReference type="Gene3D" id="2.70.70.10">
    <property type="entry name" value="Glucose Permease (Domain IIA)"/>
    <property type="match status" value="1"/>
</dbReference>
<evidence type="ECO:0000256" key="4">
    <source>
        <dbReference type="ARBA" id="ARBA00023157"/>
    </source>
</evidence>
<name>A0A8C9FNV6_PAVCR</name>
<keyword evidence="2" id="KW-0732">Signal</keyword>
<reference evidence="6" key="2">
    <citation type="submission" date="2025-09" db="UniProtKB">
        <authorList>
            <consortium name="Ensembl"/>
        </authorList>
    </citation>
    <scope>IDENTIFICATION</scope>
</reference>
<accession>A0A8C9FNV6</accession>